<dbReference type="PANTHER" id="PTHR10543:SF89">
    <property type="entry name" value="CAROTENOID 9,10(9',10')-CLEAVAGE DIOXYGENASE 1"/>
    <property type="match status" value="1"/>
</dbReference>
<dbReference type="AlphaFoldDB" id="A0A0M5MH49"/>
<keyword evidence="7" id="KW-1185">Reference proteome</keyword>
<accession>A0A0M5MH49</accession>
<name>A0A0M5MH49_9NOSO</name>
<evidence type="ECO:0000313" key="7">
    <source>
        <dbReference type="Proteomes" id="UP000062645"/>
    </source>
</evidence>
<dbReference type="InterPro" id="IPR004294">
    <property type="entry name" value="Carotenoid_Oase"/>
</dbReference>
<feature type="binding site" evidence="5">
    <location>
        <position position="630"/>
    </location>
    <ligand>
        <name>Fe cation</name>
        <dbReference type="ChEBI" id="CHEBI:24875"/>
        <note>catalytic</note>
    </ligand>
</feature>
<evidence type="ECO:0000313" key="6">
    <source>
        <dbReference type="EMBL" id="ALF54050.1"/>
    </source>
</evidence>
<evidence type="ECO:0000256" key="1">
    <source>
        <dbReference type="ARBA" id="ARBA00006787"/>
    </source>
</evidence>
<evidence type="ECO:0000256" key="3">
    <source>
        <dbReference type="ARBA" id="ARBA00023002"/>
    </source>
</evidence>
<dbReference type="KEGG" id="npz:ACX27_16295"/>
<feature type="binding site" evidence="5">
    <location>
        <position position="392"/>
    </location>
    <ligand>
        <name>Fe cation</name>
        <dbReference type="ChEBI" id="CHEBI:24875"/>
        <note>catalytic</note>
    </ligand>
</feature>
<sequence>MSTSNFQYSPQVPPSIRNANQYEYNQLPLQVLEGTLPTDVQGHVFMVTSIGTVNSGGLPYPDGDSLLCGDGMIYRLDFDTENQVKLTTRIAKPPDYYADKATDSVAQYKKYRFRNHGLTRFSLPLGIRNQLNTAFLPMQFSEDAPARLLVTYDAGRPYEIDTESLDVVTPVGSNQEWQSEVKGYNAPFQPFLSTAHPGFDPFTKEMFTVNYGRSLFNFLDSIAFLHVIDQWLQNICNFWRPKLLKGTLNAVSQSLLSILGYLYGYYVKLFKKLPIEITDFVSVMCWDGETSVKQWQLVLPDNSPVKIEQTIHQIGVTKDYVVIMDTAFTMGIEQVLNNPLPHYKRLENILRNILEEPPLPYSAVYIVPRHQLQPNTKTVTVKKVILPLEAAHFLVDYDNPEGNITLNAAHISGMDVSEWVRQYDVSAYPQYKPENLCGMVPGQVDLGRMGRYLIHGETGAIQFQKIIHDDKYTWGTDLYTYPDQDSQGQPLKHLDDIYWCSFGLWKDLMTKFVVDQYKNYKNRLIPLEKVLEMASSGVPAYLFRLHASSTESPAIVDSYELPPGYVLLSPQFMPYRGAEKSTDGYIVCTVWHGQENEYWIFDANHLSKGPVCKLSSLQPQQPLHFAMTLHTAWLPTIGKRQANYNLDVRQDYQELVAKAAKKHPKIEQLFEDYVYPHF</sequence>
<comment type="cofactor">
    <cofactor evidence="5">
        <name>Fe(2+)</name>
        <dbReference type="ChEBI" id="CHEBI:29033"/>
    </cofactor>
    <text evidence="5">Binds 1 Fe(2+) ion per subunit.</text>
</comment>
<protein>
    <submittedName>
        <fullName evidence="6">Lignostilbene-alpha,beta-dioxygenase-like enzyme</fullName>
    </submittedName>
</protein>
<dbReference type="STRING" id="224013.ACX27_16295"/>
<reference evidence="6 7" key="2">
    <citation type="journal article" date="2016" name="Genome Announc.">
        <title>Draft Genome Sequence of the N2-Fixing Cyanobacterium Nostoc piscinale CENA21, Isolated from the Brazilian Amazon Floodplain.</title>
        <authorList>
            <person name="Leao T."/>
            <person name="Guimaraes P.I."/>
            <person name="de Melo A.G."/>
            <person name="Ramos R.T."/>
            <person name="Leao P.N."/>
            <person name="Silva A."/>
            <person name="Fiore M.F."/>
            <person name="Schneider M.P."/>
        </authorList>
    </citation>
    <scope>NUCLEOTIDE SEQUENCE [LARGE SCALE GENOMIC DNA]</scope>
    <source>
        <strain evidence="6 7">CENA21</strain>
    </source>
</reference>
<evidence type="ECO:0000256" key="4">
    <source>
        <dbReference type="ARBA" id="ARBA00023004"/>
    </source>
</evidence>
<dbReference type="Pfam" id="PF03055">
    <property type="entry name" value="RPE65"/>
    <property type="match status" value="2"/>
</dbReference>
<reference evidence="7" key="1">
    <citation type="submission" date="2015-07" db="EMBL/GenBank/DDBJ databases">
        <title>Genome Of Nitrogen-Fixing Cyanobacterium Nostoc piscinale CENA21 From Solimoes/Amazon River Floodplain Sediments And Comparative Genomics To Uncover Biosynthetic Natural Products Potential.</title>
        <authorList>
            <person name="Leao T.F."/>
            <person name="Leao P.N."/>
            <person name="Guimaraes P.I."/>
            <person name="de Melo A.G.C."/>
            <person name="Ramos R.T.J."/>
            <person name="Silva A."/>
            <person name="Fiore M.F."/>
            <person name="Schneider M.P.C."/>
        </authorList>
    </citation>
    <scope>NUCLEOTIDE SEQUENCE [LARGE SCALE GENOMIC DNA]</scope>
    <source>
        <strain evidence="7">CENA21</strain>
    </source>
</reference>
<proteinExistence type="inferred from homology"/>
<dbReference type="EMBL" id="CP012036">
    <property type="protein sequence ID" value="ALF54050.1"/>
    <property type="molecule type" value="Genomic_DNA"/>
</dbReference>
<dbReference type="GO" id="GO:0046872">
    <property type="term" value="F:metal ion binding"/>
    <property type="evidence" value="ECO:0007669"/>
    <property type="project" value="UniProtKB-KW"/>
</dbReference>
<dbReference type="PANTHER" id="PTHR10543">
    <property type="entry name" value="BETA-CAROTENE DIOXYGENASE"/>
    <property type="match status" value="1"/>
</dbReference>
<dbReference type="Proteomes" id="UP000062645">
    <property type="component" value="Chromosome"/>
</dbReference>
<keyword evidence="6" id="KW-0223">Dioxygenase</keyword>
<dbReference type="RefSeq" id="WP_062294402.1">
    <property type="nucleotide sequence ID" value="NZ_CP012036.1"/>
</dbReference>
<dbReference type="PATRIC" id="fig|224013.5.peg.3891"/>
<feature type="binding site" evidence="5">
    <location>
        <position position="312"/>
    </location>
    <ligand>
        <name>Fe cation</name>
        <dbReference type="ChEBI" id="CHEBI:24875"/>
        <note>catalytic</note>
    </ligand>
</feature>
<dbReference type="GO" id="GO:0010436">
    <property type="term" value="F:carotenoid dioxygenase activity"/>
    <property type="evidence" value="ECO:0007669"/>
    <property type="project" value="TreeGrafter"/>
</dbReference>
<comment type="similarity">
    <text evidence="1">Belongs to the carotenoid oxygenase family.</text>
</comment>
<keyword evidence="3" id="KW-0560">Oxidoreductase</keyword>
<dbReference type="GO" id="GO:0016121">
    <property type="term" value="P:carotene catabolic process"/>
    <property type="evidence" value="ECO:0007669"/>
    <property type="project" value="TreeGrafter"/>
</dbReference>
<gene>
    <name evidence="6" type="ORF">ACX27_16295</name>
</gene>
<keyword evidence="2 5" id="KW-0479">Metal-binding</keyword>
<feature type="binding site" evidence="5">
    <location>
        <position position="196"/>
    </location>
    <ligand>
        <name>Fe cation</name>
        <dbReference type="ChEBI" id="CHEBI:24875"/>
        <note>catalytic</note>
    </ligand>
</feature>
<dbReference type="OrthoDB" id="972944at2"/>
<evidence type="ECO:0000256" key="5">
    <source>
        <dbReference type="PIRSR" id="PIRSR604294-1"/>
    </source>
</evidence>
<keyword evidence="4 5" id="KW-0408">Iron</keyword>
<evidence type="ECO:0000256" key="2">
    <source>
        <dbReference type="ARBA" id="ARBA00022723"/>
    </source>
</evidence>
<organism evidence="6 7">
    <name type="scientific">Nostoc piscinale CENA21</name>
    <dbReference type="NCBI Taxonomy" id="224013"/>
    <lineage>
        <taxon>Bacteria</taxon>
        <taxon>Bacillati</taxon>
        <taxon>Cyanobacteriota</taxon>
        <taxon>Cyanophyceae</taxon>
        <taxon>Nostocales</taxon>
        <taxon>Nostocaceae</taxon>
        <taxon>Nostoc</taxon>
    </lineage>
</organism>